<accession>A0A558R836</accession>
<evidence type="ECO:0008006" key="4">
    <source>
        <dbReference type="Google" id="ProtNLM"/>
    </source>
</evidence>
<comment type="caution">
    <text evidence="2">The sequence shown here is derived from an EMBL/GenBank/DDBJ whole genome shotgun (WGS) entry which is preliminary data.</text>
</comment>
<feature type="region of interest" description="Disordered" evidence="1">
    <location>
        <begin position="41"/>
        <end position="77"/>
    </location>
</feature>
<evidence type="ECO:0000256" key="1">
    <source>
        <dbReference type="SAM" id="MobiDB-lite"/>
    </source>
</evidence>
<proteinExistence type="predicted"/>
<dbReference type="RefSeq" id="WP_145149399.1">
    <property type="nucleotide sequence ID" value="NZ_VNIM01000019.1"/>
</dbReference>
<dbReference type="Proteomes" id="UP000318681">
    <property type="component" value="Unassembled WGS sequence"/>
</dbReference>
<evidence type="ECO:0000313" key="2">
    <source>
        <dbReference type="EMBL" id="TVV75555.1"/>
    </source>
</evidence>
<dbReference type="EMBL" id="VNIM01000019">
    <property type="protein sequence ID" value="TVV75555.1"/>
    <property type="molecule type" value="Genomic_DNA"/>
</dbReference>
<evidence type="ECO:0000313" key="3">
    <source>
        <dbReference type="Proteomes" id="UP000318681"/>
    </source>
</evidence>
<organism evidence="2 3">
    <name type="scientific">Alterirhizorhabdus solaris</name>
    <dbReference type="NCBI Taxonomy" id="2529389"/>
    <lineage>
        <taxon>Bacteria</taxon>
        <taxon>Pseudomonadati</taxon>
        <taxon>Pseudomonadota</taxon>
        <taxon>Alphaproteobacteria</taxon>
        <taxon>Sphingomonadales</taxon>
        <taxon>Rhizorhabdaceae</taxon>
        <taxon>Alterirhizorhabdus</taxon>
    </lineage>
</organism>
<name>A0A558R836_9SPHN</name>
<feature type="compositionally biased region" description="Polar residues" evidence="1">
    <location>
        <begin position="52"/>
        <end position="62"/>
    </location>
</feature>
<protein>
    <recommendedName>
        <fullName evidence="4">Elements of external origin</fullName>
    </recommendedName>
</protein>
<keyword evidence="3" id="KW-1185">Reference proteome</keyword>
<dbReference type="OrthoDB" id="6050435at2"/>
<reference evidence="2 3" key="1">
    <citation type="submission" date="2019-07" db="EMBL/GenBank/DDBJ databases">
        <title>Sphingomonas solaris sp. nov., isolated from a solar panel from Boston, Massachusetts.</title>
        <authorList>
            <person name="Tanner K."/>
            <person name="Pascual J."/>
            <person name="Mancuso C."/>
            <person name="Pereto J."/>
            <person name="Khalil A."/>
            <person name="Vilanova C."/>
        </authorList>
    </citation>
    <scope>NUCLEOTIDE SEQUENCE [LARGE SCALE GENOMIC DNA]</scope>
    <source>
        <strain evidence="2 3">R4DWN</strain>
    </source>
</reference>
<dbReference type="AlphaFoldDB" id="A0A558R836"/>
<feature type="compositionally biased region" description="Low complexity" evidence="1">
    <location>
        <begin position="64"/>
        <end position="77"/>
    </location>
</feature>
<gene>
    <name evidence="2" type="ORF">FOY91_06760</name>
</gene>
<sequence length="215" mass="22689">MSDLVSVRQFAKLDGCSHTLVGKAIREGKLPLSADGRLDPALAGSGWRKQNRGGNPSGNTAKVATPVATPGKAKTPAAAAPKRAPVIAFSDALEDGDTVVEDTIDFIAEVLAGRFVLTGDAERVKENALAAKNLLAARKEAGDLVDIEVAEAILFEQSRQFRDAWMNWPARVGPMIAAELGVSPDAVVEALNKYVQQQLQDLGEPEAEFAEAGEG</sequence>